<dbReference type="RefSeq" id="WP_086998330.1">
    <property type="nucleotide sequence ID" value="NZ_FUHW01000032.1"/>
</dbReference>
<evidence type="ECO:0000313" key="3">
    <source>
        <dbReference type="Proteomes" id="UP000195913"/>
    </source>
</evidence>
<dbReference type="Proteomes" id="UP000195913">
    <property type="component" value="Unassembled WGS sequence"/>
</dbReference>
<proteinExistence type="predicted"/>
<dbReference type="InterPro" id="IPR019675">
    <property type="entry name" value="DUF2550"/>
</dbReference>
<gene>
    <name evidence="2" type="ORF">FM101_08615</name>
</gene>
<accession>A0A1R4G968</accession>
<reference evidence="2 3" key="1">
    <citation type="submission" date="2017-02" db="EMBL/GenBank/DDBJ databases">
        <authorList>
            <person name="Peterson S.W."/>
        </authorList>
    </citation>
    <scope>NUCLEOTIDE SEQUENCE [LARGE SCALE GENOMIC DNA]</scope>
    <source>
        <strain evidence="2 3">B Ar 00.02</strain>
    </source>
</reference>
<organism evidence="2 3">
    <name type="scientific">Arthrobacter rhombi</name>
    <dbReference type="NCBI Taxonomy" id="71253"/>
    <lineage>
        <taxon>Bacteria</taxon>
        <taxon>Bacillati</taxon>
        <taxon>Actinomycetota</taxon>
        <taxon>Actinomycetes</taxon>
        <taxon>Micrococcales</taxon>
        <taxon>Micrococcaceae</taxon>
        <taxon>Arthrobacter</taxon>
    </lineage>
</organism>
<sequence length="143" mass="15821">MKDIGIPVIILAVALLLFLMMLGAMGLRRHQLRRALGTFDASISTSSGKWMMGVCRYTGTDLEFLRLFSVTPVPLYRYARTSLELIGWRESEGEERIRIQPGAVVVDLTAEGVPILLAMDYGSYTGLRSWIEAGPVAGVGTWR</sequence>
<keyword evidence="3" id="KW-1185">Reference proteome</keyword>
<dbReference type="EMBL" id="FUHW01000032">
    <property type="protein sequence ID" value="SJM64552.1"/>
    <property type="molecule type" value="Genomic_DNA"/>
</dbReference>
<name>A0A1R4G968_9MICC</name>
<protein>
    <submittedName>
        <fullName evidence="2">Putative secreted/membrane protein</fullName>
    </submittedName>
</protein>
<evidence type="ECO:0000256" key="1">
    <source>
        <dbReference type="SAM" id="Phobius"/>
    </source>
</evidence>
<dbReference type="Pfam" id="PF10739">
    <property type="entry name" value="DUF2550"/>
    <property type="match status" value="1"/>
</dbReference>
<dbReference type="AlphaFoldDB" id="A0A1R4G968"/>
<feature type="transmembrane region" description="Helical" evidence="1">
    <location>
        <begin position="6"/>
        <end position="27"/>
    </location>
</feature>
<keyword evidence="1" id="KW-1133">Transmembrane helix</keyword>
<evidence type="ECO:0000313" key="2">
    <source>
        <dbReference type="EMBL" id="SJM64552.1"/>
    </source>
</evidence>
<keyword evidence="1" id="KW-0812">Transmembrane</keyword>
<keyword evidence="1" id="KW-0472">Membrane</keyword>